<organism evidence="1 2">
    <name type="scientific">Culex pipiens pipiens</name>
    <name type="common">Northern house mosquito</name>
    <dbReference type="NCBI Taxonomy" id="38569"/>
    <lineage>
        <taxon>Eukaryota</taxon>
        <taxon>Metazoa</taxon>
        <taxon>Ecdysozoa</taxon>
        <taxon>Arthropoda</taxon>
        <taxon>Hexapoda</taxon>
        <taxon>Insecta</taxon>
        <taxon>Pterygota</taxon>
        <taxon>Neoptera</taxon>
        <taxon>Endopterygota</taxon>
        <taxon>Diptera</taxon>
        <taxon>Nematocera</taxon>
        <taxon>Culicoidea</taxon>
        <taxon>Culicidae</taxon>
        <taxon>Culicinae</taxon>
        <taxon>Culicini</taxon>
        <taxon>Culex</taxon>
        <taxon>Culex</taxon>
    </lineage>
</organism>
<dbReference type="EMBL" id="JBEHCU010001452">
    <property type="protein sequence ID" value="KAL1403516.1"/>
    <property type="molecule type" value="Genomic_DNA"/>
</dbReference>
<proteinExistence type="predicted"/>
<keyword evidence="2" id="KW-1185">Reference proteome</keyword>
<protein>
    <submittedName>
        <fullName evidence="1">Uncharacterized protein</fullName>
    </submittedName>
</protein>
<evidence type="ECO:0000313" key="2">
    <source>
        <dbReference type="Proteomes" id="UP001562425"/>
    </source>
</evidence>
<evidence type="ECO:0000313" key="1">
    <source>
        <dbReference type="EMBL" id="KAL1403516.1"/>
    </source>
</evidence>
<name>A0ABD1DV83_CULPP</name>
<reference evidence="1 2" key="1">
    <citation type="submission" date="2024-05" db="EMBL/GenBank/DDBJ databases">
        <title>Culex pipiens pipiens assembly and annotation.</title>
        <authorList>
            <person name="Alout H."/>
            <person name="Durand T."/>
        </authorList>
    </citation>
    <scope>NUCLEOTIDE SEQUENCE [LARGE SCALE GENOMIC DNA]</scope>
    <source>
        <strain evidence="1">HA-2024</strain>
        <tissue evidence="1">Whole body</tissue>
    </source>
</reference>
<dbReference type="Proteomes" id="UP001562425">
    <property type="component" value="Unassembled WGS sequence"/>
</dbReference>
<sequence>MSLSSAGKPNSSGLATPSDCALRLLALLHRVLSTVNSYFSSDTTLSVTSPGTVSMLLPTANTALSNHRLQLVPLPGLRLLVQHPPFNRSIFCNRLLVVVAGLRDWSPRRIALDPLNGTVGPPRPGSYSSADSRCPRLRPIHAVHHPGTAPTAVVFVSLTEVSSLSYLK</sequence>
<comment type="caution">
    <text evidence="1">The sequence shown here is derived from an EMBL/GenBank/DDBJ whole genome shotgun (WGS) entry which is preliminary data.</text>
</comment>
<gene>
    <name evidence="1" type="ORF">pipiens_005656</name>
</gene>
<dbReference type="AlphaFoldDB" id="A0ABD1DV83"/>
<accession>A0ABD1DV83</accession>